<dbReference type="Pfam" id="PF16369">
    <property type="entry name" value="GH43_C"/>
    <property type="match status" value="1"/>
</dbReference>
<proteinExistence type="predicted"/>
<protein>
    <recommendedName>
        <fullName evidence="1">Extracellular endo-alpha-(1-&gt;5)-L-arabinanase C-terminal domain-containing protein</fullName>
    </recommendedName>
</protein>
<evidence type="ECO:0000259" key="1">
    <source>
        <dbReference type="Pfam" id="PF16369"/>
    </source>
</evidence>
<accession>A0A1C7IEA5</accession>
<dbReference type="EMBL" id="CP015405">
    <property type="protein sequence ID" value="ANU77183.1"/>
    <property type="molecule type" value="Genomic_DNA"/>
</dbReference>
<organism evidence="2 3">
    <name type="scientific">Blautia pseudococcoides</name>
    <dbReference type="NCBI Taxonomy" id="1796616"/>
    <lineage>
        <taxon>Bacteria</taxon>
        <taxon>Bacillati</taxon>
        <taxon>Bacillota</taxon>
        <taxon>Clostridia</taxon>
        <taxon>Lachnospirales</taxon>
        <taxon>Lachnospiraceae</taxon>
        <taxon>Blautia</taxon>
    </lineage>
</organism>
<name>A0A1C7IEA5_9FIRM</name>
<sequence length="92" mass="10435">MEQYVMYFCTSSTYKKSSICFATADEPEGGTLGRFSLEKGTPYVTVELNGRNYEGVMIEMKEEAGNRTMCFTAAGDNNETIWGVHYFKQEDK</sequence>
<dbReference type="STRING" id="1796616.A4V09_16300"/>
<dbReference type="AlphaFoldDB" id="A0A1C7IEA5"/>
<evidence type="ECO:0000313" key="2">
    <source>
        <dbReference type="EMBL" id="ANU77183.1"/>
    </source>
</evidence>
<dbReference type="Gene3D" id="2.40.128.10">
    <property type="match status" value="1"/>
</dbReference>
<dbReference type="InterPro" id="IPR032291">
    <property type="entry name" value="Abn2_C"/>
</dbReference>
<dbReference type="KEGG" id="byl:A4V09_16300"/>
<evidence type="ECO:0000313" key="3">
    <source>
        <dbReference type="Proteomes" id="UP000092574"/>
    </source>
</evidence>
<feature type="domain" description="Extracellular endo-alpha-(1-&gt;5)-L-arabinanase C-terminal" evidence="1">
    <location>
        <begin position="28"/>
        <end position="83"/>
    </location>
</feature>
<reference evidence="2" key="1">
    <citation type="submission" date="2017-04" db="EMBL/GenBank/DDBJ databases">
        <title>Complete Genome Sequences of Twelve Strains of a Stable Defined Moderately Diverse Mouse Microbiota 2 (sDMDMm2).</title>
        <authorList>
            <person name="Uchimura Y."/>
            <person name="Wyss M."/>
            <person name="Brugiroux S."/>
            <person name="Limenitakis J.P."/>
            <person name="Stecher B."/>
            <person name="McCoy K.D."/>
            <person name="Macpherson A.J."/>
        </authorList>
    </citation>
    <scope>NUCLEOTIDE SEQUENCE</scope>
    <source>
        <strain evidence="2">YL58</strain>
    </source>
</reference>
<dbReference type="Proteomes" id="UP000092574">
    <property type="component" value="Chromosome"/>
</dbReference>
<gene>
    <name evidence="2" type="ORF">A4V09_16300</name>
</gene>
<keyword evidence="3" id="KW-1185">Reference proteome</keyword>